<dbReference type="EMBL" id="GIFC01000595">
    <property type="protein sequence ID" value="MXU82678.1"/>
    <property type="molecule type" value="Transcribed_RNA"/>
</dbReference>
<reference evidence="2" key="1">
    <citation type="submission" date="2019-12" db="EMBL/GenBank/DDBJ databases">
        <title>An insight into the sialome of adult female Ixodes ricinus ticks feeding for 6 days.</title>
        <authorList>
            <person name="Perner J."/>
            <person name="Ribeiro J.M.C."/>
        </authorList>
    </citation>
    <scope>NUCLEOTIDE SEQUENCE</scope>
    <source>
        <strain evidence="2">Semi-engorged</strain>
        <tissue evidence="2">Salivary glands</tissue>
    </source>
</reference>
<evidence type="ECO:0000256" key="1">
    <source>
        <dbReference type="SAM" id="SignalP"/>
    </source>
</evidence>
<sequence length="70" mass="7730">MLSTSPLQFNHLLFSLLLPLARHYADCGASSKHLVQRMCTIADDDICTPLSDACAKRFDVTRVFQGGGFK</sequence>
<evidence type="ECO:0000313" key="2">
    <source>
        <dbReference type="EMBL" id="MXU82678.1"/>
    </source>
</evidence>
<feature type="signal peptide" evidence="1">
    <location>
        <begin position="1"/>
        <end position="25"/>
    </location>
</feature>
<keyword evidence="1" id="KW-0732">Signal</keyword>
<dbReference type="AlphaFoldDB" id="A0A6B0TTZ4"/>
<protein>
    <submittedName>
        <fullName evidence="2">Putative secreted protein</fullName>
    </submittedName>
</protein>
<accession>A0A6B0TTZ4</accession>
<feature type="chain" id="PRO_5025382180" evidence="1">
    <location>
        <begin position="26"/>
        <end position="70"/>
    </location>
</feature>
<name>A0A6B0TTZ4_IXORI</name>
<proteinExistence type="predicted"/>
<organism evidence="2">
    <name type="scientific">Ixodes ricinus</name>
    <name type="common">Common tick</name>
    <name type="synonym">Acarus ricinus</name>
    <dbReference type="NCBI Taxonomy" id="34613"/>
    <lineage>
        <taxon>Eukaryota</taxon>
        <taxon>Metazoa</taxon>
        <taxon>Ecdysozoa</taxon>
        <taxon>Arthropoda</taxon>
        <taxon>Chelicerata</taxon>
        <taxon>Arachnida</taxon>
        <taxon>Acari</taxon>
        <taxon>Parasitiformes</taxon>
        <taxon>Ixodida</taxon>
        <taxon>Ixodoidea</taxon>
        <taxon>Ixodidae</taxon>
        <taxon>Ixodinae</taxon>
        <taxon>Ixodes</taxon>
    </lineage>
</organism>